<evidence type="ECO:0000313" key="2">
    <source>
        <dbReference type="EMBL" id="KAJ3660385.1"/>
    </source>
</evidence>
<dbReference type="Proteomes" id="UP001168821">
    <property type="component" value="Unassembled WGS sequence"/>
</dbReference>
<evidence type="ECO:0000256" key="1">
    <source>
        <dbReference type="SAM" id="MobiDB-lite"/>
    </source>
</evidence>
<evidence type="ECO:0000313" key="3">
    <source>
        <dbReference type="Proteomes" id="UP001168821"/>
    </source>
</evidence>
<sequence length="87" mass="9730">MTPAYVGAGGQPSGEKIRLEGGRGRWGAPESGGSPRWQGPGGLLRRWWKRGLRWERQKGEFGFVRLHACEDVTSGFQLETRERATMT</sequence>
<accession>A0AA38IR58</accession>
<keyword evidence="3" id="KW-1185">Reference proteome</keyword>
<organism evidence="2 3">
    <name type="scientific">Zophobas morio</name>
    <dbReference type="NCBI Taxonomy" id="2755281"/>
    <lineage>
        <taxon>Eukaryota</taxon>
        <taxon>Metazoa</taxon>
        <taxon>Ecdysozoa</taxon>
        <taxon>Arthropoda</taxon>
        <taxon>Hexapoda</taxon>
        <taxon>Insecta</taxon>
        <taxon>Pterygota</taxon>
        <taxon>Neoptera</taxon>
        <taxon>Endopterygota</taxon>
        <taxon>Coleoptera</taxon>
        <taxon>Polyphaga</taxon>
        <taxon>Cucujiformia</taxon>
        <taxon>Tenebrionidae</taxon>
        <taxon>Zophobas</taxon>
    </lineage>
</organism>
<gene>
    <name evidence="2" type="ORF">Zmor_004835</name>
</gene>
<protein>
    <submittedName>
        <fullName evidence="2">Uncharacterized protein</fullName>
    </submittedName>
</protein>
<feature type="region of interest" description="Disordered" evidence="1">
    <location>
        <begin position="1"/>
        <end position="40"/>
    </location>
</feature>
<reference evidence="2" key="1">
    <citation type="journal article" date="2023" name="G3 (Bethesda)">
        <title>Whole genome assemblies of Zophobas morio and Tenebrio molitor.</title>
        <authorList>
            <person name="Kaur S."/>
            <person name="Stinson S.A."/>
            <person name="diCenzo G.C."/>
        </authorList>
    </citation>
    <scope>NUCLEOTIDE SEQUENCE</scope>
    <source>
        <strain evidence="2">QUZm001</strain>
    </source>
</reference>
<name>A0AA38IR58_9CUCU</name>
<dbReference type="EMBL" id="JALNTZ010000002">
    <property type="protein sequence ID" value="KAJ3660385.1"/>
    <property type="molecule type" value="Genomic_DNA"/>
</dbReference>
<proteinExistence type="predicted"/>
<comment type="caution">
    <text evidence="2">The sequence shown here is derived from an EMBL/GenBank/DDBJ whole genome shotgun (WGS) entry which is preliminary data.</text>
</comment>
<dbReference type="AlphaFoldDB" id="A0AA38IR58"/>